<dbReference type="InterPro" id="IPR007115">
    <property type="entry name" value="6-PTP_synth/QueD"/>
</dbReference>
<dbReference type="GO" id="GO:0046872">
    <property type="term" value="F:metal ion binding"/>
    <property type="evidence" value="ECO:0007669"/>
    <property type="project" value="UniProtKB-KW"/>
</dbReference>
<comment type="pathway">
    <text evidence="2">Purine metabolism; 7-cyano-7-deazaguanine biosynthesis.</text>
</comment>
<name>A0A944M6K8_9GAMM</name>
<evidence type="ECO:0000256" key="5">
    <source>
        <dbReference type="ARBA" id="ARBA00018141"/>
    </source>
</evidence>
<gene>
    <name evidence="11" type="ORF">KME65_08185</name>
</gene>
<comment type="similarity">
    <text evidence="3">Belongs to the PTPS family. QueD subfamily.</text>
</comment>
<dbReference type="GO" id="GO:0070497">
    <property type="term" value="F:6-carboxytetrahydropterin synthase activity"/>
    <property type="evidence" value="ECO:0007669"/>
    <property type="project" value="UniProtKB-EC"/>
</dbReference>
<dbReference type="AlphaFoldDB" id="A0A944M6K8"/>
<evidence type="ECO:0000256" key="1">
    <source>
        <dbReference type="ARBA" id="ARBA00001947"/>
    </source>
</evidence>
<keyword evidence="7" id="KW-0862">Zinc</keyword>
<evidence type="ECO:0000256" key="8">
    <source>
        <dbReference type="ARBA" id="ARBA00023239"/>
    </source>
</evidence>
<reference evidence="11 12" key="1">
    <citation type="submission" date="2021-05" db="EMBL/GenBank/DDBJ databases">
        <title>Genetic and Functional Diversity in Clade A Lucinid endosymbionts from the Bahamas.</title>
        <authorList>
            <person name="Giani N.M."/>
            <person name="Engel A.S."/>
            <person name="Campbell B.J."/>
        </authorList>
    </citation>
    <scope>NUCLEOTIDE SEQUENCE [LARGE SCALE GENOMIC DNA]</scope>
    <source>
        <strain evidence="11">LUC16012Gg_MoonRockCtena</strain>
    </source>
</reference>
<evidence type="ECO:0000256" key="7">
    <source>
        <dbReference type="ARBA" id="ARBA00022833"/>
    </source>
</evidence>
<evidence type="ECO:0000256" key="10">
    <source>
        <dbReference type="ARBA" id="ARBA00048807"/>
    </source>
</evidence>
<dbReference type="PANTHER" id="PTHR12589">
    <property type="entry name" value="PYRUVOYL TETRAHYDROBIOPTERIN SYNTHASE"/>
    <property type="match status" value="1"/>
</dbReference>
<comment type="caution">
    <text evidence="11">The sequence shown here is derived from an EMBL/GenBank/DDBJ whole genome shotgun (WGS) entry which is preliminary data.</text>
</comment>
<dbReference type="InterPro" id="IPR038418">
    <property type="entry name" value="6-PTP_synth/QueD_sf"/>
</dbReference>
<comment type="catalytic activity">
    <reaction evidence="10">
        <text>7,8-dihydroneopterin 3'-triphosphate + H2O = 6-carboxy-5,6,7,8-tetrahydropterin + triphosphate + acetaldehyde + 2 H(+)</text>
        <dbReference type="Rhea" id="RHEA:27966"/>
        <dbReference type="ChEBI" id="CHEBI:15343"/>
        <dbReference type="ChEBI" id="CHEBI:15377"/>
        <dbReference type="ChEBI" id="CHEBI:15378"/>
        <dbReference type="ChEBI" id="CHEBI:18036"/>
        <dbReference type="ChEBI" id="CHEBI:58462"/>
        <dbReference type="ChEBI" id="CHEBI:61032"/>
        <dbReference type="EC" id="4.1.2.50"/>
    </reaction>
</comment>
<dbReference type="EC" id="4.1.2.50" evidence="4"/>
<accession>A0A944M6K8</accession>
<evidence type="ECO:0000256" key="6">
    <source>
        <dbReference type="ARBA" id="ARBA00022723"/>
    </source>
</evidence>
<dbReference type="PANTHER" id="PTHR12589:SF7">
    <property type="entry name" value="6-PYRUVOYL TETRAHYDROBIOPTERIN SYNTHASE"/>
    <property type="match status" value="1"/>
</dbReference>
<evidence type="ECO:0000256" key="3">
    <source>
        <dbReference type="ARBA" id="ARBA00008900"/>
    </source>
</evidence>
<proteinExistence type="inferred from homology"/>
<dbReference type="SUPFAM" id="SSF55620">
    <property type="entry name" value="Tetrahydrobiopterin biosynthesis enzymes-like"/>
    <property type="match status" value="1"/>
</dbReference>
<sequence>MYAVTKEIHFCYGHRLLNHQGKCRHLHGHNATAVIRLETEQLDPLGMVCDFSDIGDYVKRWIDETLDHNMLLHSDDPVLPLLQQAGESVYVMQSNPTAENIARLIFEYVEAGGFPVVEVSIFETESALASYRPSSPSTP</sequence>
<comment type="cofactor">
    <cofactor evidence="1">
        <name>Zn(2+)</name>
        <dbReference type="ChEBI" id="CHEBI:29105"/>
    </cofactor>
</comment>
<organism evidence="11 12">
    <name type="scientific">Candidatus Thiodiazotropha taylori</name>
    <dbReference type="NCBI Taxonomy" id="2792791"/>
    <lineage>
        <taxon>Bacteria</taxon>
        <taxon>Pseudomonadati</taxon>
        <taxon>Pseudomonadota</taxon>
        <taxon>Gammaproteobacteria</taxon>
        <taxon>Chromatiales</taxon>
        <taxon>Sedimenticolaceae</taxon>
        <taxon>Candidatus Thiodiazotropha</taxon>
    </lineage>
</organism>
<evidence type="ECO:0000313" key="12">
    <source>
        <dbReference type="Proteomes" id="UP000770889"/>
    </source>
</evidence>
<keyword evidence="6" id="KW-0479">Metal-binding</keyword>
<dbReference type="Pfam" id="PF01242">
    <property type="entry name" value="PTPS"/>
    <property type="match status" value="1"/>
</dbReference>
<dbReference type="Proteomes" id="UP000770889">
    <property type="component" value="Unassembled WGS sequence"/>
</dbReference>
<dbReference type="EMBL" id="JAHHGM010000006">
    <property type="protein sequence ID" value="MBT2988931.1"/>
    <property type="molecule type" value="Genomic_DNA"/>
</dbReference>
<protein>
    <recommendedName>
        <fullName evidence="5">6-carboxy-5,6,7,8-tetrahydropterin synthase</fullName>
        <ecNumber evidence="4">4.1.2.50</ecNumber>
    </recommendedName>
    <alternativeName>
        <fullName evidence="9">Queuosine biosynthesis protein QueD</fullName>
    </alternativeName>
</protein>
<dbReference type="Gene3D" id="3.30.479.10">
    <property type="entry name" value="6-pyruvoyl tetrahydropterin synthase/QueD"/>
    <property type="match status" value="1"/>
</dbReference>
<evidence type="ECO:0000256" key="4">
    <source>
        <dbReference type="ARBA" id="ARBA00012982"/>
    </source>
</evidence>
<evidence type="ECO:0000256" key="2">
    <source>
        <dbReference type="ARBA" id="ARBA00005061"/>
    </source>
</evidence>
<keyword evidence="8" id="KW-0456">Lyase</keyword>
<evidence type="ECO:0000256" key="9">
    <source>
        <dbReference type="ARBA" id="ARBA00031449"/>
    </source>
</evidence>
<evidence type="ECO:0000313" key="11">
    <source>
        <dbReference type="EMBL" id="MBT2988931.1"/>
    </source>
</evidence>